<evidence type="ECO:0000256" key="1">
    <source>
        <dbReference type="SAM" id="SignalP"/>
    </source>
</evidence>
<reference evidence="3" key="1">
    <citation type="journal article" date="2019" name="Int. J. Syst. Evol. Microbiol.">
        <title>The Global Catalogue of Microorganisms (GCM) 10K type strain sequencing project: providing services to taxonomists for standard genome sequencing and annotation.</title>
        <authorList>
            <consortium name="The Broad Institute Genomics Platform"/>
            <consortium name="The Broad Institute Genome Sequencing Center for Infectious Disease"/>
            <person name="Wu L."/>
            <person name="Ma J."/>
        </authorList>
    </citation>
    <scope>NUCLEOTIDE SEQUENCE [LARGE SCALE GENOMIC DNA]</scope>
    <source>
        <strain evidence="3">IBRC-M 10908</strain>
    </source>
</reference>
<organism evidence="2 3">
    <name type="scientific">Salininema proteolyticum</name>
    <dbReference type="NCBI Taxonomy" id="1607685"/>
    <lineage>
        <taxon>Bacteria</taxon>
        <taxon>Bacillati</taxon>
        <taxon>Actinomycetota</taxon>
        <taxon>Actinomycetes</taxon>
        <taxon>Glycomycetales</taxon>
        <taxon>Glycomycetaceae</taxon>
        <taxon>Salininema</taxon>
    </lineage>
</organism>
<gene>
    <name evidence="2" type="ORF">ACFPET_20565</name>
</gene>
<comment type="caution">
    <text evidence="2">The sequence shown here is derived from an EMBL/GenBank/DDBJ whole genome shotgun (WGS) entry which is preliminary data.</text>
</comment>
<dbReference type="EMBL" id="JBHSDK010000036">
    <property type="protein sequence ID" value="MFC4337594.1"/>
    <property type="molecule type" value="Genomic_DNA"/>
</dbReference>
<proteinExistence type="predicted"/>
<evidence type="ECO:0000313" key="2">
    <source>
        <dbReference type="EMBL" id="MFC4337594.1"/>
    </source>
</evidence>
<feature type="signal peptide" evidence="1">
    <location>
        <begin position="1"/>
        <end position="19"/>
    </location>
</feature>
<name>A0ABV8U498_9ACTN</name>
<keyword evidence="1" id="KW-0732">Signal</keyword>
<keyword evidence="3" id="KW-1185">Reference proteome</keyword>
<protein>
    <submittedName>
        <fullName evidence="2">Uncharacterized protein</fullName>
    </submittedName>
</protein>
<accession>A0ABV8U498</accession>
<feature type="chain" id="PRO_5046241746" evidence="1">
    <location>
        <begin position="20"/>
        <end position="165"/>
    </location>
</feature>
<dbReference type="Proteomes" id="UP001595823">
    <property type="component" value="Unassembled WGS sequence"/>
</dbReference>
<sequence>MIRKVLALGVVVVSALVLSGASTETAPRTFPIPDARTQFASLGPSCLPPVGSEPIETIDFPDAGVAMEIWTIHVGSTCSGAAWILRARPGAPEWVVDTWTVLDQDGTELTRYRSASRLENTDGGASILTFMNGDVTKDTNTKVAALVPHVQAATREQVLDEEPFD</sequence>
<evidence type="ECO:0000313" key="3">
    <source>
        <dbReference type="Proteomes" id="UP001595823"/>
    </source>
</evidence>
<dbReference type="RefSeq" id="WP_380624743.1">
    <property type="nucleotide sequence ID" value="NZ_JBHSDK010000036.1"/>
</dbReference>